<dbReference type="InterPro" id="IPR058441">
    <property type="entry name" value="DUF8128"/>
</dbReference>
<dbReference type="InterPro" id="IPR002789">
    <property type="entry name" value="HerA_central"/>
</dbReference>
<proteinExistence type="predicted"/>
<comment type="caution">
    <text evidence="4">The sequence shown here is derived from an EMBL/GenBank/DDBJ whole genome shotgun (WGS) entry which is preliminary data.</text>
</comment>
<protein>
    <recommendedName>
        <fullName evidence="6">Type IV secretion system coupling protein TraD DNA-binding domain-containing protein</fullName>
    </recommendedName>
</protein>
<dbReference type="PATRIC" id="fig|1618482.3.peg.358"/>
<dbReference type="EMBL" id="LBZM01000006">
    <property type="protein sequence ID" value="KKR72365.1"/>
    <property type="molecule type" value="Genomic_DNA"/>
</dbReference>
<dbReference type="InterPro" id="IPR027417">
    <property type="entry name" value="P-loop_NTPase"/>
</dbReference>
<feature type="domain" description="TraD/TraG TraM recognition site" evidence="2">
    <location>
        <begin position="609"/>
        <end position="685"/>
    </location>
</feature>
<dbReference type="Gene3D" id="3.40.50.300">
    <property type="entry name" value="P-loop containing nucleotide triphosphate hydrolases"/>
    <property type="match status" value="2"/>
</dbReference>
<evidence type="ECO:0000259" key="1">
    <source>
        <dbReference type="Pfam" id="PF01935"/>
    </source>
</evidence>
<dbReference type="Proteomes" id="UP000034664">
    <property type="component" value="Unassembled WGS sequence"/>
</dbReference>
<gene>
    <name evidence="4" type="ORF">UU14_C0006G0004</name>
</gene>
<feature type="domain" description="Helicase HerA central" evidence="1">
    <location>
        <begin position="356"/>
        <end position="572"/>
    </location>
</feature>
<dbReference type="Pfam" id="PF26449">
    <property type="entry name" value="DUF8128"/>
    <property type="match status" value="1"/>
</dbReference>
<dbReference type="AlphaFoldDB" id="A0A0G0VKA5"/>
<dbReference type="InterPro" id="IPR051162">
    <property type="entry name" value="T4SS_component"/>
</dbReference>
<evidence type="ECO:0000313" key="4">
    <source>
        <dbReference type="EMBL" id="KKR72365.1"/>
    </source>
</evidence>
<dbReference type="Pfam" id="PF12696">
    <property type="entry name" value="TraG-D_C"/>
    <property type="match status" value="1"/>
</dbReference>
<dbReference type="CDD" id="cd01127">
    <property type="entry name" value="TrwB_TraG_TraD_VirD4"/>
    <property type="match status" value="1"/>
</dbReference>
<organism evidence="4 5">
    <name type="scientific">Candidatus Roizmanbacteria bacterium GW2011_GWB1_40_7</name>
    <dbReference type="NCBI Taxonomy" id="1618482"/>
    <lineage>
        <taxon>Bacteria</taxon>
        <taxon>Candidatus Roizmaniibacteriota</taxon>
    </lineage>
</organism>
<dbReference type="Pfam" id="PF01935">
    <property type="entry name" value="DUF87"/>
    <property type="match status" value="1"/>
</dbReference>
<reference evidence="4 5" key="1">
    <citation type="journal article" date="2015" name="Nature">
        <title>rRNA introns, odd ribosomes, and small enigmatic genomes across a large radiation of phyla.</title>
        <authorList>
            <person name="Brown C.T."/>
            <person name="Hug L.A."/>
            <person name="Thomas B.C."/>
            <person name="Sharon I."/>
            <person name="Castelle C.J."/>
            <person name="Singh A."/>
            <person name="Wilkins M.J."/>
            <person name="Williams K.H."/>
            <person name="Banfield J.F."/>
        </authorList>
    </citation>
    <scope>NUCLEOTIDE SEQUENCE [LARGE SCALE GENOMIC DNA]</scope>
</reference>
<feature type="domain" description="DUF8128" evidence="3">
    <location>
        <begin position="50"/>
        <end position="283"/>
    </location>
</feature>
<name>A0A0G0VKA5_9BACT</name>
<sequence>MIIFELKNLKSDEAPISTFAQIMANFANQSPPSFLKRLMGHRTNVLGLEIAAYNQQIYFYVIAENHLKSYFQSQITSFYPKARVEVVGEYFEHIFKPPFLSYGQLVLSYPYYYPLNTYKALKDADPLASVLGILSKLDEGETGMVQLMLTPAGNAWRNGARSLVERGITDTVTKHRRPIPNERLIQEKIANNGLKTSMRVLIGAASKLKSESLRSDLSGSFGVFSRGDGNSLSLKKPGLFGGNTLLTAIRGRLPNPAPKFQVLNTDELATLFHLPGEKLKAIKNISWGGQVISEAPENLPVKNVAATLVVASHLAGTLRGDSVEPSPAATTEINFFGRTEYKNKLTTFGIKRNDRRRHMYIIGKTGTGKTTLIANMAINDMRNGEGLAVIDPHGDLSEILLNYVPKSRINDVAYLDPSDTQFPFHLNPLELPQNVDKTQAELVVSGIVSIFYKLYHYSWGPRLEYMLRNALLTLTNVQDATIADIPPLLADEKFRRKIVDKLEDKVLLNFWNREYAQMSDRLRSEAIAPIQNKVGQFVTSPMIRNIIGHPKSTIDFRQMMDERKIIIANLSQGKLGEDNAALLGAMFITKMQLSAMSRVYQKEEERTDFYLYVDEFQNFATQSFLKILSEARKYRLDLILANQYVGQVDKEVQKAIFGNVGSIVSFLVGAEDAKSLSFEYGKTYESEDFVNLGNYQMLLKMAIDGLTSSPFYAHSLPLPSNHNSNRDKVVRVSRERYGRKSD</sequence>
<evidence type="ECO:0008006" key="6">
    <source>
        <dbReference type="Google" id="ProtNLM"/>
    </source>
</evidence>
<accession>A0A0G0VKA5</accession>
<dbReference type="PANTHER" id="PTHR30121">
    <property type="entry name" value="UNCHARACTERIZED PROTEIN YJGR-RELATED"/>
    <property type="match status" value="1"/>
</dbReference>
<dbReference type="PANTHER" id="PTHR30121:SF11">
    <property type="entry name" value="AAA+ ATPASE DOMAIN-CONTAINING PROTEIN"/>
    <property type="match status" value="1"/>
</dbReference>
<evidence type="ECO:0000259" key="3">
    <source>
        <dbReference type="Pfam" id="PF26449"/>
    </source>
</evidence>
<evidence type="ECO:0000313" key="5">
    <source>
        <dbReference type="Proteomes" id="UP000034664"/>
    </source>
</evidence>
<dbReference type="SUPFAM" id="SSF52540">
    <property type="entry name" value="P-loop containing nucleoside triphosphate hydrolases"/>
    <property type="match status" value="1"/>
</dbReference>
<evidence type="ECO:0000259" key="2">
    <source>
        <dbReference type="Pfam" id="PF12696"/>
    </source>
</evidence>
<dbReference type="InterPro" id="IPR032689">
    <property type="entry name" value="TraG-D_C"/>
</dbReference>